<sequence>MPEASPNLPELVAAAQPPVGAAPEALIRLYPRRYAQQQRAKALSHLVPALVLLTGGMAVLGGREPLTPLLGLEFGVGASYLLLMARELRHLRHAHPHHEQVAWLELAAAGILGLEGYHIWHRHHAAELAGAAHRLHVLPWLYAGLAVVYVSLAFGLARLGARRYLHLHPGGFGMRTRLLGPAQAVQWPDLASVEATSPTAVQLHFANGRQQALAFGHLHDGASHCAQLLAHTQQHLPPPA</sequence>
<name>A0A7K1TB30_9BACT</name>
<keyword evidence="3" id="KW-1185">Reference proteome</keyword>
<gene>
    <name evidence="2" type="ORF">GO988_03590</name>
</gene>
<comment type="caution">
    <text evidence="2">The sequence shown here is derived from an EMBL/GenBank/DDBJ whole genome shotgun (WGS) entry which is preliminary data.</text>
</comment>
<dbReference type="EMBL" id="WQKZ01000001">
    <property type="protein sequence ID" value="MVN75401.1"/>
    <property type="molecule type" value="Genomic_DNA"/>
</dbReference>
<feature type="transmembrane region" description="Helical" evidence="1">
    <location>
        <begin position="103"/>
        <end position="120"/>
    </location>
</feature>
<feature type="transmembrane region" description="Helical" evidence="1">
    <location>
        <begin position="42"/>
        <end position="60"/>
    </location>
</feature>
<evidence type="ECO:0008006" key="4">
    <source>
        <dbReference type="Google" id="ProtNLM"/>
    </source>
</evidence>
<evidence type="ECO:0000256" key="1">
    <source>
        <dbReference type="SAM" id="Phobius"/>
    </source>
</evidence>
<evidence type="ECO:0000313" key="3">
    <source>
        <dbReference type="Proteomes" id="UP000441336"/>
    </source>
</evidence>
<reference evidence="2 3" key="1">
    <citation type="submission" date="2019-12" db="EMBL/GenBank/DDBJ databases">
        <title>Hymenobacter sp. HMF4947 Genome sequencing and assembly.</title>
        <authorList>
            <person name="Kang H."/>
            <person name="Cha I."/>
            <person name="Kim H."/>
            <person name="Joh K."/>
        </authorList>
    </citation>
    <scope>NUCLEOTIDE SEQUENCE [LARGE SCALE GENOMIC DNA]</scope>
    <source>
        <strain evidence="2 3">HMF4947</strain>
    </source>
</reference>
<feature type="transmembrane region" description="Helical" evidence="1">
    <location>
        <begin position="140"/>
        <end position="159"/>
    </location>
</feature>
<dbReference type="Proteomes" id="UP000441336">
    <property type="component" value="Unassembled WGS sequence"/>
</dbReference>
<protein>
    <recommendedName>
        <fullName evidence="4">PH domain-containing protein</fullName>
    </recommendedName>
</protein>
<keyword evidence="1" id="KW-0812">Transmembrane</keyword>
<dbReference type="AlphaFoldDB" id="A0A7K1TB30"/>
<accession>A0A7K1TB30</accession>
<keyword evidence="1" id="KW-1133">Transmembrane helix</keyword>
<organism evidence="2 3">
    <name type="scientific">Hymenobacter ginkgonis</name>
    <dbReference type="NCBI Taxonomy" id="2682976"/>
    <lineage>
        <taxon>Bacteria</taxon>
        <taxon>Pseudomonadati</taxon>
        <taxon>Bacteroidota</taxon>
        <taxon>Cytophagia</taxon>
        <taxon>Cytophagales</taxon>
        <taxon>Hymenobacteraceae</taxon>
        <taxon>Hymenobacter</taxon>
    </lineage>
</organism>
<evidence type="ECO:0000313" key="2">
    <source>
        <dbReference type="EMBL" id="MVN75401.1"/>
    </source>
</evidence>
<feature type="transmembrane region" description="Helical" evidence="1">
    <location>
        <begin position="66"/>
        <end position="83"/>
    </location>
</feature>
<proteinExistence type="predicted"/>
<dbReference type="RefSeq" id="WP_157562141.1">
    <property type="nucleotide sequence ID" value="NZ_WQKZ01000001.1"/>
</dbReference>
<keyword evidence="1" id="KW-0472">Membrane</keyword>